<sequence length="69" mass="7095">MIRRKQILKGVRFSTRGSSAGSSTLGSAATDSQSTGDGTPTQSAEEVPATPADSCLSSAALYFFNMMGC</sequence>
<evidence type="ECO:0000256" key="1">
    <source>
        <dbReference type="SAM" id="MobiDB-lite"/>
    </source>
</evidence>
<reference evidence="2 3" key="1">
    <citation type="submission" date="2019-06" db="EMBL/GenBank/DDBJ databases">
        <title>WGS assembly of Gossypium darwinii.</title>
        <authorList>
            <person name="Chen Z.J."/>
            <person name="Sreedasyam A."/>
            <person name="Ando A."/>
            <person name="Song Q."/>
            <person name="De L."/>
            <person name="Hulse-Kemp A."/>
            <person name="Ding M."/>
            <person name="Ye W."/>
            <person name="Kirkbride R."/>
            <person name="Jenkins J."/>
            <person name="Plott C."/>
            <person name="Lovell J."/>
            <person name="Lin Y.-M."/>
            <person name="Vaughn R."/>
            <person name="Liu B."/>
            <person name="Li W."/>
            <person name="Simpson S."/>
            <person name="Scheffler B."/>
            <person name="Saski C."/>
            <person name="Grover C."/>
            <person name="Hu G."/>
            <person name="Conover J."/>
            <person name="Carlson J."/>
            <person name="Shu S."/>
            <person name="Boston L."/>
            <person name="Williams M."/>
            <person name="Peterson D."/>
            <person name="Mcgee K."/>
            <person name="Jones D."/>
            <person name="Wendel J."/>
            <person name="Stelly D."/>
            <person name="Grimwood J."/>
            <person name="Schmutz J."/>
        </authorList>
    </citation>
    <scope>NUCLEOTIDE SEQUENCE [LARGE SCALE GENOMIC DNA]</scope>
    <source>
        <strain evidence="2">1808015.09</strain>
    </source>
</reference>
<organism evidence="2 3">
    <name type="scientific">Gossypium darwinii</name>
    <name type="common">Darwin's cotton</name>
    <name type="synonym">Gossypium barbadense var. darwinii</name>
    <dbReference type="NCBI Taxonomy" id="34276"/>
    <lineage>
        <taxon>Eukaryota</taxon>
        <taxon>Viridiplantae</taxon>
        <taxon>Streptophyta</taxon>
        <taxon>Embryophyta</taxon>
        <taxon>Tracheophyta</taxon>
        <taxon>Spermatophyta</taxon>
        <taxon>Magnoliopsida</taxon>
        <taxon>eudicotyledons</taxon>
        <taxon>Gunneridae</taxon>
        <taxon>Pentapetalae</taxon>
        <taxon>rosids</taxon>
        <taxon>malvids</taxon>
        <taxon>Malvales</taxon>
        <taxon>Malvaceae</taxon>
        <taxon>Malvoideae</taxon>
        <taxon>Gossypium</taxon>
    </lineage>
</organism>
<keyword evidence="3" id="KW-1185">Reference proteome</keyword>
<dbReference type="Proteomes" id="UP000323506">
    <property type="component" value="Chromosome A08"/>
</dbReference>
<gene>
    <name evidence="2" type="ORF">ES288_A08G298900v1</name>
</gene>
<evidence type="ECO:0000313" key="3">
    <source>
        <dbReference type="Proteomes" id="UP000323506"/>
    </source>
</evidence>
<accession>A0A5D2FR64</accession>
<name>A0A5D2FR64_GOSDA</name>
<dbReference type="AlphaFoldDB" id="A0A5D2FR64"/>
<evidence type="ECO:0000313" key="2">
    <source>
        <dbReference type="EMBL" id="TYH08221.1"/>
    </source>
</evidence>
<dbReference type="EMBL" id="CM017695">
    <property type="protein sequence ID" value="TYH08221.1"/>
    <property type="molecule type" value="Genomic_DNA"/>
</dbReference>
<feature type="compositionally biased region" description="Low complexity" evidence="1">
    <location>
        <begin position="14"/>
        <end position="32"/>
    </location>
</feature>
<protein>
    <submittedName>
        <fullName evidence="2">Uncharacterized protein</fullName>
    </submittedName>
</protein>
<feature type="region of interest" description="Disordered" evidence="1">
    <location>
        <begin position="1"/>
        <end position="51"/>
    </location>
</feature>
<feature type="compositionally biased region" description="Polar residues" evidence="1">
    <location>
        <begin position="33"/>
        <end position="44"/>
    </location>
</feature>
<proteinExistence type="predicted"/>